<feature type="non-terminal residue" evidence="1">
    <location>
        <position position="1"/>
    </location>
</feature>
<gene>
    <name evidence="1" type="ORF">S01H4_53009</name>
</gene>
<accession>X1D8F3</accession>
<protein>
    <submittedName>
        <fullName evidence="1">Uncharacterized protein</fullName>
    </submittedName>
</protein>
<comment type="caution">
    <text evidence="1">The sequence shown here is derived from an EMBL/GenBank/DDBJ whole genome shotgun (WGS) entry which is preliminary data.</text>
</comment>
<proteinExistence type="predicted"/>
<name>X1D8F3_9ZZZZ</name>
<reference evidence="1" key="1">
    <citation type="journal article" date="2014" name="Front. Microbiol.">
        <title>High frequency of phylogenetically diverse reductive dehalogenase-homologous genes in deep subseafloor sedimentary metagenomes.</title>
        <authorList>
            <person name="Kawai M."/>
            <person name="Futagami T."/>
            <person name="Toyoda A."/>
            <person name="Takaki Y."/>
            <person name="Nishi S."/>
            <person name="Hori S."/>
            <person name="Arai W."/>
            <person name="Tsubouchi T."/>
            <person name="Morono Y."/>
            <person name="Uchiyama I."/>
            <person name="Ito T."/>
            <person name="Fujiyama A."/>
            <person name="Inagaki F."/>
            <person name="Takami H."/>
        </authorList>
    </citation>
    <scope>NUCLEOTIDE SEQUENCE</scope>
    <source>
        <strain evidence="1">Expedition CK06-06</strain>
    </source>
</reference>
<sequence>AVEILEWLKKQIRIKVDCPPHQATFDFKKGIVICGEFVEEEREGFSKQIEQVRIKAQNKKIIR</sequence>
<organism evidence="1">
    <name type="scientific">marine sediment metagenome</name>
    <dbReference type="NCBI Taxonomy" id="412755"/>
    <lineage>
        <taxon>unclassified sequences</taxon>
        <taxon>metagenomes</taxon>
        <taxon>ecological metagenomes</taxon>
    </lineage>
</organism>
<dbReference type="AlphaFoldDB" id="X1D8F3"/>
<evidence type="ECO:0000313" key="1">
    <source>
        <dbReference type="EMBL" id="GAH16492.1"/>
    </source>
</evidence>
<dbReference type="EMBL" id="BART01030340">
    <property type="protein sequence ID" value="GAH16492.1"/>
    <property type="molecule type" value="Genomic_DNA"/>
</dbReference>